<protein>
    <recommendedName>
        <fullName evidence="5">CCHC-type domain-containing protein</fullName>
    </recommendedName>
</protein>
<reference evidence="3" key="2">
    <citation type="submission" date="2021-09" db="EMBL/GenBank/DDBJ databases">
        <authorList>
            <person name="Jia N."/>
            <person name="Wang J."/>
            <person name="Shi W."/>
            <person name="Du L."/>
            <person name="Sun Y."/>
            <person name="Zhan W."/>
            <person name="Jiang J."/>
            <person name="Wang Q."/>
            <person name="Zhang B."/>
            <person name="Ji P."/>
            <person name="Sakyi L.B."/>
            <person name="Cui X."/>
            <person name="Yuan T."/>
            <person name="Jiang B."/>
            <person name="Yang W."/>
            <person name="Lam T.T.-Y."/>
            <person name="Chang Q."/>
            <person name="Ding S."/>
            <person name="Wang X."/>
            <person name="Zhu J."/>
            <person name="Ruan X."/>
            <person name="Zhao L."/>
            <person name="Wei J."/>
            <person name="Que T."/>
            <person name="Du C."/>
            <person name="Cheng J."/>
            <person name="Dai P."/>
            <person name="Han X."/>
            <person name="Huang E."/>
            <person name="Gao Y."/>
            <person name="Liu J."/>
            <person name="Shao H."/>
            <person name="Ye R."/>
            <person name="Li L."/>
            <person name="Wei W."/>
            <person name="Wang X."/>
            <person name="Wang C."/>
            <person name="Huo Q."/>
            <person name="Li W."/>
            <person name="Guo W."/>
            <person name="Chen H."/>
            <person name="Chen S."/>
            <person name="Zhou L."/>
            <person name="Zhou L."/>
            <person name="Ni X."/>
            <person name="Tian J."/>
            <person name="Zhou Y."/>
            <person name="Sheng Y."/>
            <person name="Liu T."/>
            <person name="Pan Y."/>
            <person name="Xia L."/>
            <person name="Li J."/>
            <person name="Zhao F."/>
            <person name="Cao W."/>
        </authorList>
    </citation>
    <scope>NUCLEOTIDE SEQUENCE</scope>
    <source>
        <strain evidence="3">Rsan-2018</strain>
        <tissue evidence="3">Larvae</tissue>
    </source>
</reference>
<feature type="compositionally biased region" description="Basic and acidic residues" evidence="1">
    <location>
        <begin position="11"/>
        <end position="21"/>
    </location>
</feature>
<feature type="region of interest" description="Disordered" evidence="1">
    <location>
        <begin position="228"/>
        <end position="259"/>
    </location>
</feature>
<evidence type="ECO:0000256" key="2">
    <source>
        <dbReference type="SAM" id="Phobius"/>
    </source>
</evidence>
<evidence type="ECO:0008006" key="5">
    <source>
        <dbReference type="Google" id="ProtNLM"/>
    </source>
</evidence>
<name>A0A9D4QAW8_RHISA</name>
<feature type="compositionally biased region" description="Polar residues" evidence="1">
    <location>
        <begin position="1"/>
        <end position="10"/>
    </location>
</feature>
<evidence type="ECO:0000313" key="4">
    <source>
        <dbReference type="Proteomes" id="UP000821837"/>
    </source>
</evidence>
<dbReference type="VEuPathDB" id="VectorBase:RSAN_049634"/>
<evidence type="ECO:0000313" key="3">
    <source>
        <dbReference type="EMBL" id="KAH7973150.1"/>
    </source>
</evidence>
<reference evidence="3" key="1">
    <citation type="journal article" date="2020" name="Cell">
        <title>Large-Scale Comparative Analyses of Tick Genomes Elucidate Their Genetic Diversity and Vector Capacities.</title>
        <authorList>
            <consortium name="Tick Genome and Microbiome Consortium (TIGMIC)"/>
            <person name="Jia N."/>
            <person name="Wang J."/>
            <person name="Shi W."/>
            <person name="Du L."/>
            <person name="Sun Y."/>
            <person name="Zhan W."/>
            <person name="Jiang J.F."/>
            <person name="Wang Q."/>
            <person name="Zhang B."/>
            <person name="Ji P."/>
            <person name="Bell-Sakyi L."/>
            <person name="Cui X.M."/>
            <person name="Yuan T.T."/>
            <person name="Jiang B.G."/>
            <person name="Yang W.F."/>
            <person name="Lam T.T."/>
            <person name="Chang Q.C."/>
            <person name="Ding S.J."/>
            <person name="Wang X.J."/>
            <person name="Zhu J.G."/>
            <person name="Ruan X.D."/>
            <person name="Zhao L."/>
            <person name="Wei J.T."/>
            <person name="Ye R.Z."/>
            <person name="Que T.C."/>
            <person name="Du C.H."/>
            <person name="Zhou Y.H."/>
            <person name="Cheng J.X."/>
            <person name="Dai P.F."/>
            <person name="Guo W.B."/>
            <person name="Han X.H."/>
            <person name="Huang E.J."/>
            <person name="Li L.F."/>
            <person name="Wei W."/>
            <person name="Gao Y.C."/>
            <person name="Liu J.Z."/>
            <person name="Shao H.Z."/>
            <person name="Wang X."/>
            <person name="Wang C.C."/>
            <person name="Yang T.C."/>
            <person name="Huo Q.B."/>
            <person name="Li W."/>
            <person name="Chen H.Y."/>
            <person name="Chen S.E."/>
            <person name="Zhou L.G."/>
            <person name="Ni X.B."/>
            <person name="Tian J.H."/>
            <person name="Sheng Y."/>
            <person name="Liu T."/>
            <person name="Pan Y.S."/>
            <person name="Xia L.Y."/>
            <person name="Li J."/>
            <person name="Zhao F."/>
            <person name="Cao W.C."/>
        </authorList>
    </citation>
    <scope>NUCLEOTIDE SEQUENCE</scope>
    <source>
        <strain evidence="3">Rsan-2018</strain>
    </source>
</reference>
<comment type="caution">
    <text evidence="3">The sequence shown here is derived from an EMBL/GenBank/DDBJ whole genome shotgun (WGS) entry which is preliminary data.</text>
</comment>
<feature type="transmembrane region" description="Helical" evidence="2">
    <location>
        <begin position="148"/>
        <end position="171"/>
    </location>
</feature>
<gene>
    <name evidence="3" type="ORF">HPB52_021809</name>
</gene>
<sequence length="259" mass="27911">MTQPQATTFTRRQDVPPRRVSSDYVMPRRPMSYNNENHRNPPVCFNCGVQGHISRSFLLMQQKSVCQNAAFLWDVSQVWLLVVLGVVRAGCPHCTTPPPSAILEMPPPPRLPSFPSWVVCHQHASFNGSAHSSGWWLMGPSSGGGDKAWPLAVVLVAGSATVLGSVLLLVLSKKKRWQPGRSSPGHHRVPAALLPSKGILVGASSLPAAGAYDNSAFAENVTVTGGGPPRASLLRQLQPPSLGGYRQLPHHHHHGPPLQ</sequence>
<proteinExistence type="predicted"/>
<keyword evidence="2" id="KW-1133">Transmembrane helix</keyword>
<dbReference type="EMBL" id="JABSTV010001247">
    <property type="protein sequence ID" value="KAH7973150.1"/>
    <property type="molecule type" value="Genomic_DNA"/>
</dbReference>
<keyword evidence="2" id="KW-0812">Transmembrane</keyword>
<accession>A0A9D4QAW8</accession>
<keyword evidence="2" id="KW-0472">Membrane</keyword>
<organism evidence="3 4">
    <name type="scientific">Rhipicephalus sanguineus</name>
    <name type="common">Brown dog tick</name>
    <name type="synonym">Ixodes sanguineus</name>
    <dbReference type="NCBI Taxonomy" id="34632"/>
    <lineage>
        <taxon>Eukaryota</taxon>
        <taxon>Metazoa</taxon>
        <taxon>Ecdysozoa</taxon>
        <taxon>Arthropoda</taxon>
        <taxon>Chelicerata</taxon>
        <taxon>Arachnida</taxon>
        <taxon>Acari</taxon>
        <taxon>Parasitiformes</taxon>
        <taxon>Ixodida</taxon>
        <taxon>Ixodoidea</taxon>
        <taxon>Ixodidae</taxon>
        <taxon>Rhipicephalinae</taxon>
        <taxon>Rhipicephalus</taxon>
        <taxon>Rhipicephalus</taxon>
    </lineage>
</organism>
<dbReference type="Proteomes" id="UP000821837">
    <property type="component" value="Chromosome 11"/>
</dbReference>
<feature type="compositionally biased region" description="Basic residues" evidence="1">
    <location>
        <begin position="248"/>
        <end position="259"/>
    </location>
</feature>
<feature type="region of interest" description="Disordered" evidence="1">
    <location>
        <begin position="1"/>
        <end position="21"/>
    </location>
</feature>
<keyword evidence="4" id="KW-1185">Reference proteome</keyword>
<evidence type="ECO:0000256" key="1">
    <source>
        <dbReference type="SAM" id="MobiDB-lite"/>
    </source>
</evidence>
<dbReference type="AlphaFoldDB" id="A0A9D4QAW8"/>